<gene>
    <name evidence="2" type="ordered locus">Sfum_0133</name>
    <name evidence="3" type="ordered locus">Sfum_2028</name>
    <name evidence="4" type="ordered locus">Sfum_2354</name>
    <name evidence="5" type="ordered locus">Sfum_3758</name>
</gene>
<accession>A0LEI4</accession>
<dbReference type="EMBL" id="CP000478">
    <property type="protein sequence ID" value="ABK19427.1"/>
    <property type="molecule type" value="Genomic_DNA"/>
</dbReference>
<feature type="domain" description="Transposase DDE" evidence="1">
    <location>
        <begin position="2"/>
        <end position="394"/>
    </location>
</feature>
<reference evidence="2 6" key="1">
    <citation type="submission" date="2006-10" db="EMBL/GenBank/DDBJ databases">
        <title>Complete sequence of Syntrophobacter fumaroxidans MPOB.</title>
        <authorList>
            <consortium name="US DOE Joint Genome Institute"/>
            <person name="Copeland A."/>
            <person name="Lucas S."/>
            <person name="Lapidus A."/>
            <person name="Barry K."/>
            <person name="Detter J.C."/>
            <person name="Glavina del Rio T."/>
            <person name="Hammon N."/>
            <person name="Israni S."/>
            <person name="Pitluck S."/>
            <person name="Goltsman E.G."/>
            <person name="Martinez M."/>
            <person name="Schmutz J."/>
            <person name="Larimer F."/>
            <person name="Land M."/>
            <person name="Hauser L."/>
            <person name="Kyrpides N."/>
            <person name="Kim E."/>
            <person name="Boone D.R."/>
            <person name="Brockman F."/>
            <person name="Culley D."/>
            <person name="Ferry J."/>
            <person name="Gunsalus R."/>
            <person name="McInerney M.J."/>
            <person name="Morrison M."/>
            <person name="Plugge C."/>
            <person name="Rohlin L."/>
            <person name="Scholten J."/>
            <person name="Sieber J."/>
            <person name="Stams A.J.M."/>
            <person name="Worm P."/>
            <person name="Henstra A.M."/>
            <person name="Richardson P."/>
        </authorList>
    </citation>
    <scope>NUCLEOTIDE SEQUENCE [LARGE SCALE GENOMIC DNA]</scope>
    <source>
        <strain evidence="6">DSM 10017 / MPOB</strain>
        <strain evidence="2">MPOB</strain>
    </source>
</reference>
<evidence type="ECO:0000313" key="2">
    <source>
        <dbReference type="EMBL" id="ABK15836.1"/>
    </source>
</evidence>
<dbReference type="Proteomes" id="UP000001784">
    <property type="component" value="Chromosome"/>
</dbReference>
<proteinExistence type="predicted"/>
<dbReference type="KEGG" id="sfu:Sfum_3758"/>
<dbReference type="AlphaFoldDB" id="A0LEI4"/>
<dbReference type="InterPro" id="IPR047960">
    <property type="entry name" value="Transpos_IS1380"/>
</dbReference>
<dbReference type="NCBIfam" id="NF033539">
    <property type="entry name" value="transpos_IS1380"/>
    <property type="match status" value="1"/>
</dbReference>
<name>A0LEI4_SYNFM</name>
<evidence type="ECO:0000313" key="4">
    <source>
        <dbReference type="EMBL" id="ABK18035.1"/>
    </source>
</evidence>
<dbReference type="HOGENOM" id="CLU_028186_7_2_7"/>
<dbReference type="InParanoid" id="A0LEI4"/>
<dbReference type="EMBL" id="CP000478">
    <property type="protein sequence ID" value="ABK18035.1"/>
    <property type="molecule type" value="Genomic_DNA"/>
</dbReference>
<dbReference type="KEGG" id="sfu:Sfum_2354"/>
<dbReference type="SUPFAM" id="SSF53098">
    <property type="entry name" value="Ribonuclease H-like"/>
    <property type="match status" value="1"/>
</dbReference>
<dbReference type="InterPro" id="IPR025668">
    <property type="entry name" value="Tnp_DDE_dom"/>
</dbReference>
<sequence length="397" mass="44893">MSRALSDRRDQAKVHHGQEELLRQRLFAIAMGYEDGNDHQSLRFDPGLKTAVGRLPETDPALASQPTLSRFENRVGNCELRRLSDALIDAYVAAHPAPRKVIVLDMDATDDPVHGLQQLSFFHGYYDQYMLHPLLIFDGLTGFPVAAVLRAGNAHASKGAAAILKRIIRRLKHAYPGATILVRADAGFAVPAIYRLLEREKVKYTIGLITNDRLRKRAANLVIKAERQFAKTGAKQRLFGSFYHRAGSWQRSRRVIAKVERLSRGLNTRFVVTNILESAAGIYDGIYTGRGDAENRIKELKVHLKADRLSCTRFQANQFRLLLHTFAFVLFWHLRRSLAGTELAAATVDTLKLKLLKVGARVVQSVRRILFTMPRAYPYQRLFATALQNIRQMPLRC</sequence>
<dbReference type="KEGG" id="sfu:Sfum_0133"/>
<dbReference type="InterPro" id="IPR012337">
    <property type="entry name" value="RNaseH-like_sf"/>
</dbReference>
<evidence type="ECO:0000313" key="6">
    <source>
        <dbReference type="Proteomes" id="UP000001784"/>
    </source>
</evidence>
<evidence type="ECO:0000313" key="5">
    <source>
        <dbReference type="EMBL" id="ABK19427.1"/>
    </source>
</evidence>
<keyword evidence="6" id="KW-1185">Reference proteome</keyword>
<evidence type="ECO:0000259" key="1">
    <source>
        <dbReference type="Pfam" id="PF13701"/>
    </source>
</evidence>
<dbReference type="EMBL" id="CP000478">
    <property type="protein sequence ID" value="ABK17711.1"/>
    <property type="molecule type" value="Genomic_DNA"/>
</dbReference>
<dbReference type="KEGG" id="sfu:Sfum_2028"/>
<evidence type="ECO:0000313" key="3">
    <source>
        <dbReference type="EMBL" id="ABK17711.1"/>
    </source>
</evidence>
<dbReference type="eggNOG" id="COG2159">
    <property type="taxonomic scope" value="Bacteria"/>
</dbReference>
<protein>
    <submittedName>
        <fullName evidence="2">Transposase, IS4 family</fullName>
    </submittedName>
</protein>
<organism evidence="2 6">
    <name type="scientific">Syntrophobacter fumaroxidans (strain DSM 10017 / MPOB)</name>
    <dbReference type="NCBI Taxonomy" id="335543"/>
    <lineage>
        <taxon>Bacteria</taxon>
        <taxon>Pseudomonadati</taxon>
        <taxon>Thermodesulfobacteriota</taxon>
        <taxon>Syntrophobacteria</taxon>
        <taxon>Syntrophobacterales</taxon>
        <taxon>Syntrophobacteraceae</taxon>
        <taxon>Syntrophobacter</taxon>
    </lineage>
</organism>
<dbReference type="STRING" id="335543.Sfum_0133"/>
<dbReference type="EMBL" id="CP000478">
    <property type="protein sequence ID" value="ABK15836.1"/>
    <property type="molecule type" value="Genomic_DNA"/>
</dbReference>
<dbReference type="Pfam" id="PF13701">
    <property type="entry name" value="DDE_Tnp_1_4"/>
    <property type="match status" value="1"/>
</dbReference>